<organism evidence="1">
    <name type="scientific">uncultured Anaerotruncus sp</name>
    <dbReference type="NCBI Taxonomy" id="905011"/>
    <lineage>
        <taxon>Bacteria</taxon>
        <taxon>Bacillati</taxon>
        <taxon>Bacillota</taxon>
        <taxon>Clostridia</taxon>
        <taxon>Eubacteriales</taxon>
        <taxon>Oscillospiraceae</taxon>
        <taxon>Anaerotruncus</taxon>
        <taxon>environmental samples</taxon>
    </lineage>
</organism>
<dbReference type="GO" id="GO:0160105">
    <property type="term" value="F:tRNA (adenine(22)-N1)-methyltransferase activity"/>
    <property type="evidence" value="ECO:0007669"/>
    <property type="project" value="UniProtKB-EC"/>
</dbReference>
<dbReference type="EMBL" id="FMHG01000001">
    <property type="protein sequence ID" value="SCJ61551.1"/>
    <property type="molecule type" value="Genomic_DNA"/>
</dbReference>
<sequence>MPRSLDKRLQMVADMVPAGGSAADVGCDHGLLMAYLLQQNKVERGLCCDVSLPSLQKAQRLAERADLPITCIHTDGLDGVPPVDTVIIAGMGGHTICGIIDRCDWLRQPQCTLVLQPMTHAGVLRIFLGKQGFAVVKERVVCERGKVYTVMLVCYTGEKERISPLQSLVGMVPFCADEQKAAYYDGVLKMLYDRKAGLLAQQKDTGHIDRLIVDVQKLY</sequence>
<dbReference type="Gene3D" id="3.40.50.150">
    <property type="entry name" value="Vaccinia Virus protein VP39"/>
    <property type="match status" value="1"/>
</dbReference>
<gene>
    <name evidence="1" type="primary">trmK</name>
    <name evidence="1" type="ORF">SAMEA3545359_01069</name>
</gene>
<dbReference type="EC" id="2.1.1.217" evidence="1"/>
<dbReference type="PANTHER" id="PTHR38451:SF1">
    <property type="entry name" value="TRNA (ADENINE(22)-N(1))-METHYLTRANSFERASE"/>
    <property type="match status" value="1"/>
</dbReference>
<dbReference type="GO" id="GO:0032259">
    <property type="term" value="P:methylation"/>
    <property type="evidence" value="ECO:0007669"/>
    <property type="project" value="UniProtKB-KW"/>
</dbReference>
<evidence type="ECO:0000313" key="1">
    <source>
        <dbReference type="EMBL" id="SCJ61551.1"/>
    </source>
</evidence>
<dbReference type="Pfam" id="PF12847">
    <property type="entry name" value="Methyltransf_18"/>
    <property type="match status" value="1"/>
</dbReference>
<dbReference type="SUPFAM" id="SSF53335">
    <property type="entry name" value="S-adenosyl-L-methionine-dependent methyltransferases"/>
    <property type="match status" value="1"/>
</dbReference>
<dbReference type="PANTHER" id="PTHR38451">
    <property type="entry name" value="TRNA (ADENINE(22)-N(1))-METHYLTRANSFERASE"/>
    <property type="match status" value="1"/>
</dbReference>
<keyword evidence="1" id="KW-0489">Methyltransferase</keyword>
<keyword evidence="1" id="KW-0808">Transferase</keyword>
<protein>
    <submittedName>
        <fullName evidence="1">tRNA (Adenine(22)-N(1))-methyltransferase</fullName>
        <ecNumber evidence="1">2.1.1.217</ecNumber>
    </submittedName>
</protein>
<dbReference type="InterPro" id="IPR029063">
    <property type="entry name" value="SAM-dependent_MTases_sf"/>
</dbReference>
<reference evidence="1" key="1">
    <citation type="submission" date="2015-09" db="EMBL/GenBank/DDBJ databases">
        <authorList>
            <consortium name="Pathogen Informatics"/>
        </authorList>
    </citation>
    <scope>NUCLEOTIDE SEQUENCE</scope>
    <source>
        <strain evidence="1">2789STDY5834896</strain>
    </source>
</reference>
<accession>A0A1C6HVM9</accession>
<dbReference type="AlphaFoldDB" id="A0A1C6HVM9"/>
<name>A0A1C6HVM9_9FIRM</name>
<proteinExistence type="predicted"/>